<comment type="caution">
    <text evidence="1">The sequence shown here is derived from an EMBL/GenBank/DDBJ whole genome shotgun (WGS) entry which is preliminary data.</text>
</comment>
<organism evidence="1 2">
    <name type="scientific">Cytobacillus oceanisediminis</name>
    <dbReference type="NCBI Taxonomy" id="665099"/>
    <lineage>
        <taxon>Bacteria</taxon>
        <taxon>Bacillati</taxon>
        <taxon>Bacillota</taxon>
        <taxon>Bacilli</taxon>
        <taxon>Bacillales</taxon>
        <taxon>Bacillaceae</taxon>
        <taxon>Cytobacillus</taxon>
    </lineage>
</organism>
<dbReference type="EMBL" id="MBRJ01000055">
    <property type="protein sequence ID" value="OHX41684.1"/>
    <property type="molecule type" value="Genomic_DNA"/>
</dbReference>
<sequence length="241" mass="28531">MEEPKVIFNEDQKAVLLKALKDIHFANGQLHEWVKKDSLTEEMSKTLPSLIENYFSEVAKVLNYESHLLAEKEKRYEDIRKANIRIRELEEKLGSGKPVEGLKEQLQHLADKVRDWWDKEGFHHVSEMKYHSSGVMSMDFCFMLDHYSSFSKTPETDKRNKKEHIQMLRDQGFEFADFEKGRSEKLNLIDNPINRTLLSKMLKTRFPSLEIHSWDNMSSYSDPDVFVIWHVNAYIYDLKDI</sequence>
<dbReference type="Proteomes" id="UP000180194">
    <property type="component" value="Unassembled WGS sequence"/>
</dbReference>
<reference evidence="1 2" key="1">
    <citation type="submission" date="2016-07" db="EMBL/GenBank/DDBJ databases">
        <title>Bacillus oceanisediminis whole genome.</title>
        <authorList>
            <person name="Pal Y."/>
            <person name="Verma A."/>
            <person name="Mual P."/>
            <person name="Srinivasan K."/>
        </authorList>
    </citation>
    <scope>NUCLEOTIDE SEQUENCE [LARGE SCALE GENOMIC DNA]</scope>
    <source>
        <strain evidence="1 2">Bhandara28</strain>
    </source>
</reference>
<protein>
    <submittedName>
        <fullName evidence="1">Uncharacterized protein</fullName>
    </submittedName>
</protein>
<name>A0ABX3CLK8_9BACI</name>
<proteinExistence type="predicted"/>
<keyword evidence="2" id="KW-1185">Reference proteome</keyword>
<gene>
    <name evidence="1" type="ORF">BBV17_27995</name>
</gene>
<evidence type="ECO:0000313" key="1">
    <source>
        <dbReference type="EMBL" id="OHX41684.1"/>
    </source>
</evidence>
<evidence type="ECO:0000313" key="2">
    <source>
        <dbReference type="Proteomes" id="UP000180194"/>
    </source>
</evidence>
<dbReference type="RefSeq" id="WP_071159603.1">
    <property type="nucleotide sequence ID" value="NZ_MBRJ01000055.1"/>
</dbReference>
<accession>A0ABX3CLK8</accession>